<protein>
    <submittedName>
        <fullName evidence="1">Uncharacterized protein</fullName>
    </submittedName>
</protein>
<dbReference type="EMBL" id="JBHLWI010000008">
    <property type="protein sequence ID" value="MFC0261931.1"/>
    <property type="molecule type" value="Genomic_DNA"/>
</dbReference>
<accession>A0ABV6FQB1</accession>
<reference evidence="1 2" key="1">
    <citation type="submission" date="2024-09" db="EMBL/GenBank/DDBJ databases">
        <authorList>
            <person name="Sun Q."/>
            <person name="Mori K."/>
        </authorList>
    </citation>
    <scope>NUCLEOTIDE SEQUENCE [LARGE SCALE GENOMIC DNA]</scope>
    <source>
        <strain evidence="1 2">CCM 7650</strain>
    </source>
</reference>
<dbReference type="Proteomes" id="UP001589797">
    <property type="component" value="Unassembled WGS sequence"/>
</dbReference>
<gene>
    <name evidence="1" type="ORF">ACFFIP_04495</name>
</gene>
<evidence type="ECO:0000313" key="2">
    <source>
        <dbReference type="Proteomes" id="UP001589797"/>
    </source>
</evidence>
<keyword evidence="2" id="KW-1185">Reference proteome</keyword>
<organism evidence="1 2">
    <name type="scientific">Fontibacter flavus</name>
    <dbReference type="NCBI Taxonomy" id="654838"/>
    <lineage>
        <taxon>Bacteria</taxon>
        <taxon>Pseudomonadati</taxon>
        <taxon>Bacteroidota</taxon>
        <taxon>Cytophagia</taxon>
        <taxon>Cytophagales</taxon>
        <taxon>Cyclobacteriaceae</taxon>
        <taxon>Fontibacter</taxon>
    </lineage>
</organism>
<sequence>MKQRKRQSLQDWSSTINHLMLPIGNPYRIRNEDQIMPNGPSIQAKGQKFKKLPLVMSTTGDI</sequence>
<name>A0ABV6FQB1_9BACT</name>
<dbReference type="RefSeq" id="WP_382386373.1">
    <property type="nucleotide sequence ID" value="NZ_JBHLWI010000008.1"/>
</dbReference>
<evidence type="ECO:0000313" key="1">
    <source>
        <dbReference type="EMBL" id="MFC0261931.1"/>
    </source>
</evidence>
<comment type="caution">
    <text evidence="1">The sequence shown here is derived from an EMBL/GenBank/DDBJ whole genome shotgun (WGS) entry which is preliminary data.</text>
</comment>
<proteinExistence type="predicted"/>